<proteinExistence type="predicted"/>
<evidence type="ECO:0000256" key="1">
    <source>
        <dbReference type="SAM" id="Phobius"/>
    </source>
</evidence>
<dbReference type="InterPro" id="IPR045501">
    <property type="entry name" value="DUF6490"/>
</dbReference>
<keyword evidence="1" id="KW-0472">Membrane</keyword>
<gene>
    <name evidence="2" type="ORF">URODEC1_LOCUS2565</name>
</gene>
<evidence type="ECO:0000313" key="2">
    <source>
        <dbReference type="EMBL" id="CAL4889152.1"/>
    </source>
</evidence>
<organism evidence="2 3">
    <name type="scientific">Urochloa decumbens</name>
    <dbReference type="NCBI Taxonomy" id="240449"/>
    <lineage>
        <taxon>Eukaryota</taxon>
        <taxon>Viridiplantae</taxon>
        <taxon>Streptophyta</taxon>
        <taxon>Embryophyta</taxon>
        <taxon>Tracheophyta</taxon>
        <taxon>Spermatophyta</taxon>
        <taxon>Magnoliopsida</taxon>
        <taxon>Liliopsida</taxon>
        <taxon>Poales</taxon>
        <taxon>Poaceae</taxon>
        <taxon>PACMAD clade</taxon>
        <taxon>Panicoideae</taxon>
        <taxon>Panicodae</taxon>
        <taxon>Paniceae</taxon>
        <taxon>Melinidinae</taxon>
        <taxon>Urochloa</taxon>
    </lineage>
</organism>
<dbReference type="PANTHER" id="PTHR46610:SF27">
    <property type="entry name" value="PGG DOMAIN-CONTAINING PROTEIN"/>
    <property type="match status" value="1"/>
</dbReference>
<feature type="transmembrane region" description="Helical" evidence="1">
    <location>
        <begin position="133"/>
        <end position="156"/>
    </location>
</feature>
<feature type="transmembrane region" description="Helical" evidence="1">
    <location>
        <begin position="45"/>
        <end position="65"/>
    </location>
</feature>
<protein>
    <submittedName>
        <fullName evidence="2">Uncharacterized protein</fullName>
    </submittedName>
</protein>
<keyword evidence="1" id="KW-0812">Transmembrane</keyword>
<dbReference type="EMBL" id="OZ075111">
    <property type="protein sequence ID" value="CAL4889152.1"/>
    <property type="molecule type" value="Genomic_DNA"/>
</dbReference>
<reference evidence="2 3" key="2">
    <citation type="submission" date="2024-10" db="EMBL/GenBank/DDBJ databases">
        <authorList>
            <person name="Ryan C."/>
        </authorList>
    </citation>
    <scope>NUCLEOTIDE SEQUENCE [LARGE SCALE GENOMIC DNA]</scope>
</reference>
<dbReference type="PANTHER" id="PTHR46610">
    <property type="entry name" value="OS05G0181300 PROTEIN"/>
    <property type="match status" value="1"/>
</dbReference>
<accession>A0ABC8VEM6</accession>
<feature type="transmembrane region" description="Helical" evidence="1">
    <location>
        <begin position="71"/>
        <end position="94"/>
    </location>
</feature>
<dbReference type="AlphaFoldDB" id="A0ABC8VEM6"/>
<reference evidence="3" key="1">
    <citation type="submission" date="2024-06" db="EMBL/GenBank/DDBJ databases">
        <authorList>
            <person name="Ryan C."/>
        </authorList>
    </citation>
    <scope>NUCLEOTIDE SEQUENCE [LARGE SCALE GENOMIC DNA]</scope>
</reference>
<dbReference type="Proteomes" id="UP001497457">
    <property type="component" value="Chromosome 1b"/>
</dbReference>
<sequence>MAAAQQAVVNLRPQEDAAAEPLVVAVDQQADYQDGHHGNNGGRTFSWLTLLWFGFVTFNSIMAILRSKGDSMAMLFVGFSYADLVALFACLKMYESAPAGSSKRDWLKIAVWILTTLLTLAFSGKVAAVMPPLVAVVVWLMAFGTIAGGFVAFFIYKEK</sequence>
<keyword evidence="1" id="KW-1133">Transmembrane helix</keyword>
<feature type="transmembrane region" description="Helical" evidence="1">
    <location>
        <begin position="106"/>
        <end position="127"/>
    </location>
</feature>
<keyword evidence="3" id="KW-1185">Reference proteome</keyword>
<dbReference type="Pfam" id="PF20100">
    <property type="entry name" value="DUF6490"/>
    <property type="match status" value="1"/>
</dbReference>
<evidence type="ECO:0000313" key="3">
    <source>
        <dbReference type="Proteomes" id="UP001497457"/>
    </source>
</evidence>
<name>A0ABC8VEM6_9POAL</name>